<proteinExistence type="inferred from homology"/>
<keyword evidence="4" id="KW-0862">Zinc</keyword>
<comment type="similarity">
    <text evidence="1">Belongs to the SINA (Seven in absentia) family.</text>
</comment>
<evidence type="ECO:0000256" key="3">
    <source>
        <dbReference type="ARBA" id="ARBA00022771"/>
    </source>
</evidence>
<evidence type="ECO:0000256" key="1">
    <source>
        <dbReference type="ARBA" id="ARBA00009119"/>
    </source>
</evidence>
<dbReference type="GO" id="GO:0008270">
    <property type="term" value="F:zinc ion binding"/>
    <property type="evidence" value="ECO:0007669"/>
    <property type="project" value="UniProtKB-KW"/>
</dbReference>
<dbReference type="AlphaFoldDB" id="A0A816WZP5"/>
<reference evidence="6" key="1">
    <citation type="submission" date="2021-01" db="EMBL/GenBank/DDBJ databases">
        <authorList>
            <consortium name="Genoscope - CEA"/>
            <person name="William W."/>
        </authorList>
    </citation>
    <scope>NUCLEOTIDE SEQUENCE</scope>
</reference>
<sequence length="154" mass="17966">MHHIKQTEKYNIAEYRKDTSNERTEIEGANHVCERREQNSYPAQAETFEQVAASAHSRKLTWQGIPRSIRDGHRKLQTTSAEHVRPTCRYELGNIRCLALEKVAESMAPVYMAKKFSYSLEVGAHSCKLTWQGIPRSIRDGHRKVRHSQYRREE</sequence>
<protein>
    <submittedName>
        <fullName evidence="6">(rape) hypothetical protein</fullName>
    </submittedName>
</protein>
<dbReference type="Pfam" id="PF03145">
    <property type="entry name" value="Sina_TRAF"/>
    <property type="match status" value="1"/>
</dbReference>
<evidence type="ECO:0000313" key="6">
    <source>
        <dbReference type="EMBL" id="CAF2140603.1"/>
    </source>
</evidence>
<dbReference type="InterPro" id="IPR018121">
    <property type="entry name" value="7-in-absentia-prot_TRAF-dom"/>
</dbReference>
<keyword evidence="2" id="KW-0479">Metal-binding</keyword>
<evidence type="ECO:0000259" key="5">
    <source>
        <dbReference type="Pfam" id="PF03145"/>
    </source>
</evidence>
<dbReference type="Gene3D" id="2.60.210.10">
    <property type="entry name" value="Apoptosis, Tumor Necrosis Factor Receptor Associated Protein 2, Chain A"/>
    <property type="match status" value="1"/>
</dbReference>
<organism evidence="6">
    <name type="scientific">Brassica napus</name>
    <name type="common">Rape</name>
    <dbReference type="NCBI Taxonomy" id="3708"/>
    <lineage>
        <taxon>Eukaryota</taxon>
        <taxon>Viridiplantae</taxon>
        <taxon>Streptophyta</taxon>
        <taxon>Embryophyta</taxon>
        <taxon>Tracheophyta</taxon>
        <taxon>Spermatophyta</taxon>
        <taxon>Magnoliopsida</taxon>
        <taxon>eudicotyledons</taxon>
        <taxon>Gunneridae</taxon>
        <taxon>Pentapetalae</taxon>
        <taxon>rosids</taxon>
        <taxon>malvids</taxon>
        <taxon>Brassicales</taxon>
        <taxon>Brassicaceae</taxon>
        <taxon>Brassiceae</taxon>
        <taxon>Brassica</taxon>
    </lineage>
</organism>
<keyword evidence="3" id="KW-0863">Zinc-finger</keyword>
<evidence type="ECO:0000256" key="4">
    <source>
        <dbReference type="ARBA" id="ARBA00022833"/>
    </source>
</evidence>
<dbReference type="Proteomes" id="UP001295469">
    <property type="component" value="Chromosome A02"/>
</dbReference>
<accession>A0A816WZP5</accession>
<dbReference type="EMBL" id="HG994356">
    <property type="protein sequence ID" value="CAF2140603.1"/>
    <property type="molecule type" value="Genomic_DNA"/>
</dbReference>
<dbReference type="GO" id="GO:0006511">
    <property type="term" value="P:ubiquitin-dependent protein catabolic process"/>
    <property type="evidence" value="ECO:0007669"/>
    <property type="project" value="InterPro"/>
</dbReference>
<dbReference type="InterPro" id="IPR008974">
    <property type="entry name" value="TRAF-like"/>
</dbReference>
<evidence type="ECO:0000256" key="2">
    <source>
        <dbReference type="ARBA" id="ARBA00022723"/>
    </source>
</evidence>
<feature type="domain" description="Seven-in-absentia protein TRAF-like" evidence="5">
    <location>
        <begin position="107"/>
        <end position="149"/>
    </location>
</feature>
<name>A0A816WZP5_BRANA</name>
<dbReference type="GO" id="GO:0005737">
    <property type="term" value="C:cytoplasm"/>
    <property type="evidence" value="ECO:0007669"/>
    <property type="project" value="InterPro"/>
</dbReference>
<gene>
    <name evidence="6" type="ORF">DARMORV10_A02P21640.1</name>
</gene>